<evidence type="ECO:0000313" key="2">
    <source>
        <dbReference type="Proteomes" id="UP000275846"/>
    </source>
</evidence>
<reference evidence="3" key="1">
    <citation type="submission" date="2016-06" db="UniProtKB">
        <authorList>
            <consortium name="WormBaseParasite"/>
        </authorList>
    </citation>
    <scope>IDENTIFICATION</scope>
</reference>
<dbReference type="WBParaSite" id="SSLN_0000158001-mRNA-1">
    <property type="protein sequence ID" value="SSLN_0000158001-mRNA-1"/>
    <property type="gene ID" value="SSLN_0000158001"/>
</dbReference>
<protein>
    <submittedName>
        <fullName evidence="3">NADH-quinone oxidoreductase subunit F</fullName>
    </submittedName>
</protein>
<dbReference type="EMBL" id="UYSU01003590">
    <property type="protein sequence ID" value="VDL87908.1"/>
    <property type="molecule type" value="Genomic_DNA"/>
</dbReference>
<gene>
    <name evidence="1" type="ORF">SSLN_LOCUS1523</name>
</gene>
<keyword evidence="2" id="KW-1185">Reference proteome</keyword>
<dbReference type="AlphaFoldDB" id="A0A183SBC5"/>
<sequence>MAELTTLTGIRRPPEVYKHGGPRLMAELTTLHRDPTIPPEVYKHGGPRLMAELTTLFQEATEVYKHGGPRLMAELTTLFQKM</sequence>
<reference evidence="1 2" key="2">
    <citation type="submission" date="2018-11" db="EMBL/GenBank/DDBJ databases">
        <authorList>
            <consortium name="Pathogen Informatics"/>
        </authorList>
    </citation>
    <scope>NUCLEOTIDE SEQUENCE [LARGE SCALE GENOMIC DNA]</scope>
    <source>
        <strain evidence="1 2">NST_G2</strain>
    </source>
</reference>
<organism evidence="3">
    <name type="scientific">Schistocephalus solidus</name>
    <name type="common">Tapeworm</name>
    <dbReference type="NCBI Taxonomy" id="70667"/>
    <lineage>
        <taxon>Eukaryota</taxon>
        <taxon>Metazoa</taxon>
        <taxon>Spiralia</taxon>
        <taxon>Lophotrochozoa</taxon>
        <taxon>Platyhelminthes</taxon>
        <taxon>Cestoda</taxon>
        <taxon>Eucestoda</taxon>
        <taxon>Diphyllobothriidea</taxon>
        <taxon>Diphyllobothriidae</taxon>
        <taxon>Schistocephalus</taxon>
    </lineage>
</organism>
<evidence type="ECO:0000313" key="1">
    <source>
        <dbReference type="EMBL" id="VDL87908.1"/>
    </source>
</evidence>
<accession>A0A183SBC5</accession>
<name>A0A183SBC5_SCHSO</name>
<dbReference type="Proteomes" id="UP000275846">
    <property type="component" value="Unassembled WGS sequence"/>
</dbReference>
<proteinExistence type="predicted"/>
<evidence type="ECO:0000313" key="3">
    <source>
        <dbReference type="WBParaSite" id="SSLN_0000158001-mRNA-1"/>
    </source>
</evidence>